<feature type="compositionally biased region" description="Acidic residues" evidence="1">
    <location>
        <begin position="1107"/>
        <end position="1116"/>
    </location>
</feature>
<feature type="region of interest" description="Disordered" evidence="1">
    <location>
        <begin position="213"/>
        <end position="236"/>
    </location>
</feature>
<feature type="compositionally biased region" description="Low complexity" evidence="1">
    <location>
        <begin position="1479"/>
        <end position="1489"/>
    </location>
</feature>
<dbReference type="InterPro" id="IPR027417">
    <property type="entry name" value="P-loop_NTPase"/>
</dbReference>
<dbReference type="Pfam" id="PF18741">
    <property type="entry name" value="MTES_1575"/>
    <property type="match status" value="1"/>
</dbReference>
<evidence type="ECO:0000259" key="2">
    <source>
        <dbReference type="Pfam" id="PF18741"/>
    </source>
</evidence>
<dbReference type="KEGG" id="blut:EW640_07650"/>
<dbReference type="Pfam" id="PF13195">
    <property type="entry name" value="DUF4011"/>
    <property type="match status" value="1"/>
</dbReference>
<name>A0A6G8L0T7_9MICO</name>
<feature type="region of interest" description="Disordered" evidence="1">
    <location>
        <begin position="1368"/>
        <end position="1406"/>
    </location>
</feature>
<dbReference type="PANTHER" id="PTHR43788:SF8">
    <property type="entry name" value="DNA-BINDING PROTEIN SMUBP-2"/>
    <property type="match status" value="1"/>
</dbReference>
<feature type="compositionally biased region" description="Low complexity" evidence="1">
    <location>
        <begin position="1427"/>
        <end position="1452"/>
    </location>
</feature>
<accession>A0A6G8L0T7</accession>
<feature type="region of interest" description="Disordered" evidence="1">
    <location>
        <begin position="1421"/>
        <end position="1489"/>
    </location>
</feature>
<feature type="compositionally biased region" description="Low complexity" evidence="1">
    <location>
        <begin position="213"/>
        <end position="227"/>
    </location>
</feature>
<dbReference type="InterPro" id="IPR049468">
    <property type="entry name" value="Restrct_endonuc-II-like_dom"/>
</dbReference>
<dbReference type="EMBL" id="CP035810">
    <property type="protein sequence ID" value="QIN30503.1"/>
    <property type="molecule type" value="Genomic_DNA"/>
</dbReference>
<dbReference type="InterPro" id="IPR050534">
    <property type="entry name" value="Coronavir_polyprotein_1ab"/>
</dbReference>
<evidence type="ECO:0000256" key="1">
    <source>
        <dbReference type="SAM" id="MobiDB-lite"/>
    </source>
</evidence>
<protein>
    <submittedName>
        <fullName evidence="3">DUF4011 domain-containing protein</fullName>
    </submittedName>
</protein>
<feature type="region of interest" description="Disordered" evidence="1">
    <location>
        <begin position="1085"/>
        <end position="1162"/>
    </location>
</feature>
<dbReference type="SUPFAM" id="SSF52540">
    <property type="entry name" value="P-loop containing nucleoside triphosphate hydrolases"/>
    <property type="match status" value="1"/>
</dbReference>
<evidence type="ECO:0000313" key="4">
    <source>
        <dbReference type="Proteomes" id="UP000501518"/>
    </source>
</evidence>
<dbReference type="Proteomes" id="UP000501518">
    <property type="component" value="Chromosome"/>
</dbReference>
<reference evidence="3 4" key="1">
    <citation type="submission" date="2019-02" db="EMBL/GenBank/DDBJ databases">
        <title>Complete Genome Sequence and Methylome Analysis of Brevibacterium luteolum NEB1784.</title>
        <authorList>
            <person name="Fomenkov A."/>
            <person name="Roberts R.J."/>
        </authorList>
    </citation>
    <scope>NUCLEOTIDE SEQUENCE [LARGE SCALE GENOMIC DNA]</scope>
    <source>
        <strain evidence="3 4">NEB1784</strain>
    </source>
</reference>
<organism evidence="3 4">
    <name type="scientific">Brevibacterium luteolum</name>
    <dbReference type="NCBI Taxonomy" id="199591"/>
    <lineage>
        <taxon>Bacteria</taxon>
        <taxon>Bacillati</taxon>
        <taxon>Actinomycetota</taxon>
        <taxon>Actinomycetes</taxon>
        <taxon>Micrococcales</taxon>
        <taxon>Brevibacteriaceae</taxon>
        <taxon>Brevibacterium</taxon>
    </lineage>
</organism>
<dbReference type="PANTHER" id="PTHR43788">
    <property type="entry name" value="DNA2/NAM7 HELICASE FAMILY MEMBER"/>
    <property type="match status" value="1"/>
</dbReference>
<sequence length="1489" mass="161067">MLQYRDSRDGSIELTGAHPSGLAQLLAGRPTRLSSLIRDHDQLSDARRRARSIRQKADQLASERGINTAHLAIGFATWSEDSESGARLDYAAPVMLRHVRLVPRGSRVEDYEIVLDESITINPALVDFLHREHDIAIDVDEWVASTGYSHGFDPNPVFERLRDVARSVPGLLVNQRLIVSTFANIVSPYTGEELPEAHPILRALAGETDALPEPTAQAAADAEAGTASGPVPLPDRKPQEEFLAIDVDGDQQAVVDAAVAGQSLVVDTPPGTGATQLATAIATTLAHTGRSVLYVAQNSDALDDFATRMEAAGLPDLAIDGRDSARDIHRQLIRLIAHAEKAERPDLGTLLQRLNEQRDTLSQHAESLHRTRQPWGVSVYQTMQHLARLTAQQPGPTTGVRFGDDIMAAEPGHRSQLREKLLKLSTLGAFTLEVEDTVWFGARFNSDADAEAARSVAERVAAKIPQLTQLCEPVLRDAGLNPERTVAGWGQALKVLLGVRRTLDKFSPDVYEHNLSELIAATGSNEYRAEHDNPMGMMERRRLKKAAREFLRPGAHVDDLHSALIAARDERAALKDLAGGGTRLKVPRGLLDADEKYQEVQADLDKLSPVMADTPDGGDLDGMLVEELHARLQAMGEDKEALADLPARTHLDAELRQAGLGELIDDLRSRRASHDLVGEEFDLAYWATVLQRLAAEDPQIGQHDSEAMHRTAADFRICDRQYVAAGAQRLQWSHAQGWKHAIGEHGEQAQALRTALRSRQFHVEPLSLTAPDVLGALAPVWLMSPFDVPQYFADLPLFDTVILADAGRMSVPEVLPAIARAKQVIAMGDDRLLGPRDFSVAVDRRTVPNGSGTPSVLAELREFLPVRRLHTSYRLSPAGLLGLVNEQFYDGTITGLPSAHTNEGTGLEFAYVPDAFGSPDTATGQVESLDAEVQRVVDLVLKHARTNARQSLAVITLTPWHAKRVAAGIQQAIRQYPYVASFFSDGSKEPFVVTDCKQIQGMARDAVIFSLGYGRTRQGRVIYNFGALSEPDGEKLLAAAVTRARRKLTLVSCFEADDFDPARLRHGAAVLPDLLAAVAAGGLSPQADTAPEAEGTERAEAEASETTGDDEADDAAEAPAKRVGNGSTAASRLDEKDTDTSGAEPETTDTKEADADAETAPVEDSALELAIYNEVAPVIDDLAERLIRMGVEPHAGYAGIDLAVAVSAAGDEGMAVAVESDGASYVSRKSIRERERLRPENLARHGWRSLRVWTTDAFVDPQREAERIFDVWKDTVEELSPQAVLNAARAAAVVVGRQGNRPRVTPGLPVYTYSAEDFDAMLDWIQSDGVSRTDAGLKDQLRSALAVKSRAHRVDSVLTEAVQRFRRRANERKSTHAGTSQREEDVFVPAADARPDQTAVMPQYDTGKLREQELLDAGLVDSDEADSSSAAAEDSKDNSAAVSADSSSGSTAADRKSADASTVEDAATPAAADADEPAGDAAGADNRKC</sequence>
<dbReference type="GO" id="GO:0043139">
    <property type="term" value="F:5'-3' DNA helicase activity"/>
    <property type="evidence" value="ECO:0007669"/>
    <property type="project" value="TreeGrafter"/>
</dbReference>
<proteinExistence type="predicted"/>
<evidence type="ECO:0000313" key="3">
    <source>
        <dbReference type="EMBL" id="QIN30503.1"/>
    </source>
</evidence>
<feature type="domain" description="Restriction endonuclease type II-like" evidence="2">
    <location>
        <begin position="1180"/>
        <end position="1269"/>
    </location>
</feature>
<dbReference type="Gene3D" id="3.40.50.300">
    <property type="entry name" value="P-loop containing nucleotide triphosphate hydrolases"/>
    <property type="match status" value="2"/>
</dbReference>
<gene>
    <name evidence="3" type="ORF">EW640_07650</name>
</gene>
<dbReference type="InterPro" id="IPR025103">
    <property type="entry name" value="DUF4011"/>
</dbReference>